<dbReference type="SUPFAM" id="SSF160964">
    <property type="entry name" value="MalF N-terminal region-like"/>
    <property type="match status" value="1"/>
</dbReference>
<organism evidence="10 11">
    <name type="scientific">Pseudolysinimonas kribbensis</name>
    <dbReference type="NCBI Taxonomy" id="433641"/>
    <lineage>
        <taxon>Bacteria</taxon>
        <taxon>Bacillati</taxon>
        <taxon>Actinomycetota</taxon>
        <taxon>Actinomycetes</taxon>
        <taxon>Micrococcales</taxon>
        <taxon>Microbacteriaceae</taxon>
        <taxon>Pseudolysinimonas</taxon>
    </lineage>
</organism>
<evidence type="ECO:0000313" key="11">
    <source>
        <dbReference type="Proteomes" id="UP001157034"/>
    </source>
</evidence>
<evidence type="ECO:0000259" key="9">
    <source>
        <dbReference type="PROSITE" id="PS50928"/>
    </source>
</evidence>
<feature type="transmembrane region" description="Helical" evidence="7">
    <location>
        <begin position="227"/>
        <end position="251"/>
    </location>
</feature>
<feature type="region of interest" description="Disordered" evidence="8">
    <location>
        <begin position="1"/>
        <end position="27"/>
    </location>
</feature>
<keyword evidence="6 7" id="KW-0472">Membrane</keyword>
<sequence length="316" mass="33886">MTDQARAAQAHTSPGPDGDGVAATRRRPRRRDHRAYLYVAPAFVFVAAFVLYPVGQAIWISFFRWDGISLATWVGIGNYVAAVTDPALTQSFAHVAVLVFFYAVLPIVIALVLAALLQRAARLRGAGILQTLIFLPQVIAAVVIGVIWVSIYAPDGLLNTVLRIFGLGVATRTWLGDFSTALPAVGLIGTWVEIGLCLVLFLTGISQIPRELFEAARVDGAGFWRELFSVTLPALRAPLSVALTLTVVAALKTFDVVFVTTGGGPGTSTTVPAFQVYNLAFNQGRVGMATTIGIILTVLVLLITMLIRRIAPKDDL</sequence>
<dbReference type="RefSeq" id="WP_284254646.1">
    <property type="nucleotide sequence ID" value="NZ_BAAAQO010000004.1"/>
</dbReference>
<feature type="transmembrane region" description="Helical" evidence="7">
    <location>
        <begin position="286"/>
        <end position="307"/>
    </location>
</feature>
<dbReference type="Gene3D" id="1.10.3720.10">
    <property type="entry name" value="MetI-like"/>
    <property type="match status" value="1"/>
</dbReference>
<name>A0ABQ6KAF7_9MICO</name>
<gene>
    <name evidence="10" type="ORF">GCM10025881_27980</name>
</gene>
<feature type="transmembrane region" description="Helical" evidence="7">
    <location>
        <begin position="92"/>
        <end position="117"/>
    </location>
</feature>
<protein>
    <submittedName>
        <fullName evidence="10">ABC transporter permease</fullName>
    </submittedName>
</protein>
<evidence type="ECO:0000256" key="1">
    <source>
        <dbReference type="ARBA" id="ARBA00004651"/>
    </source>
</evidence>
<evidence type="ECO:0000256" key="8">
    <source>
        <dbReference type="SAM" id="MobiDB-lite"/>
    </source>
</evidence>
<keyword evidence="4 7" id="KW-0812">Transmembrane</keyword>
<comment type="similarity">
    <text evidence="7">Belongs to the binding-protein-dependent transport system permease family.</text>
</comment>
<dbReference type="EMBL" id="BSVB01000001">
    <property type="protein sequence ID" value="GMA95974.1"/>
    <property type="molecule type" value="Genomic_DNA"/>
</dbReference>
<comment type="caution">
    <text evidence="10">The sequence shown here is derived from an EMBL/GenBank/DDBJ whole genome shotgun (WGS) entry which is preliminary data.</text>
</comment>
<dbReference type="InterPro" id="IPR000515">
    <property type="entry name" value="MetI-like"/>
</dbReference>
<comment type="subcellular location">
    <subcellularLocation>
        <location evidence="1 7">Cell membrane</location>
        <topology evidence="1 7">Multi-pass membrane protein</topology>
    </subcellularLocation>
</comment>
<feature type="transmembrane region" description="Helical" evidence="7">
    <location>
        <begin position="35"/>
        <end position="55"/>
    </location>
</feature>
<keyword evidence="5 7" id="KW-1133">Transmembrane helix</keyword>
<evidence type="ECO:0000256" key="5">
    <source>
        <dbReference type="ARBA" id="ARBA00022989"/>
    </source>
</evidence>
<evidence type="ECO:0000256" key="7">
    <source>
        <dbReference type="RuleBase" id="RU363032"/>
    </source>
</evidence>
<keyword evidence="2 7" id="KW-0813">Transport</keyword>
<evidence type="ECO:0000313" key="10">
    <source>
        <dbReference type="EMBL" id="GMA95974.1"/>
    </source>
</evidence>
<proteinExistence type="inferred from homology"/>
<evidence type="ECO:0000256" key="2">
    <source>
        <dbReference type="ARBA" id="ARBA00022448"/>
    </source>
</evidence>
<reference evidence="11" key="1">
    <citation type="journal article" date="2019" name="Int. J. Syst. Evol. Microbiol.">
        <title>The Global Catalogue of Microorganisms (GCM) 10K type strain sequencing project: providing services to taxonomists for standard genome sequencing and annotation.</title>
        <authorList>
            <consortium name="The Broad Institute Genomics Platform"/>
            <consortium name="The Broad Institute Genome Sequencing Center for Infectious Disease"/>
            <person name="Wu L."/>
            <person name="Ma J."/>
        </authorList>
    </citation>
    <scope>NUCLEOTIDE SEQUENCE [LARGE SCALE GENOMIC DNA]</scope>
    <source>
        <strain evidence="11">NBRC 108894</strain>
    </source>
</reference>
<dbReference type="PANTHER" id="PTHR30193">
    <property type="entry name" value="ABC TRANSPORTER PERMEASE PROTEIN"/>
    <property type="match status" value="1"/>
</dbReference>
<dbReference type="Pfam" id="PF00528">
    <property type="entry name" value="BPD_transp_1"/>
    <property type="match status" value="1"/>
</dbReference>
<dbReference type="PANTHER" id="PTHR30193:SF41">
    <property type="entry name" value="DIACETYLCHITOBIOSE UPTAKE SYSTEM PERMEASE PROTEIN NGCF"/>
    <property type="match status" value="1"/>
</dbReference>
<keyword evidence="11" id="KW-1185">Reference proteome</keyword>
<evidence type="ECO:0000256" key="6">
    <source>
        <dbReference type="ARBA" id="ARBA00023136"/>
    </source>
</evidence>
<dbReference type="SUPFAM" id="SSF161098">
    <property type="entry name" value="MetI-like"/>
    <property type="match status" value="1"/>
</dbReference>
<feature type="domain" description="ABC transmembrane type-1" evidence="9">
    <location>
        <begin position="92"/>
        <end position="307"/>
    </location>
</feature>
<keyword evidence="3" id="KW-1003">Cell membrane</keyword>
<accession>A0ABQ6KAF7</accession>
<feature type="transmembrane region" description="Helical" evidence="7">
    <location>
        <begin position="129"/>
        <end position="153"/>
    </location>
</feature>
<evidence type="ECO:0000256" key="4">
    <source>
        <dbReference type="ARBA" id="ARBA00022692"/>
    </source>
</evidence>
<evidence type="ECO:0000256" key="3">
    <source>
        <dbReference type="ARBA" id="ARBA00022475"/>
    </source>
</evidence>
<dbReference type="Proteomes" id="UP001157034">
    <property type="component" value="Unassembled WGS sequence"/>
</dbReference>
<dbReference type="InterPro" id="IPR051393">
    <property type="entry name" value="ABC_transporter_permease"/>
</dbReference>
<dbReference type="InterPro" id="IPR035906">
    <property type="entry name" value="MetI-like_sf"/>
</dbReference>
<dbReference type="PROSITE" id="PS50928">
    <property type="entry name" value="ABC_TM1"/>
    <property type="match status" value="1"/>
</dbReference>
<dbReference type="CDD" id="cd06261">
    <property type="entry name" value="TM_PBP2"/>
    <property type="match status" value="1"/>
</dbReference>
<feature type="transmembrane region" description="Helical" evidence="7">
    <location>
        <begin position="181"/>
        <end position="206"/>
    </location>
</feature>